<gene>
    <name evidence="2" type="ORF">P691DRAFT_155204</name>
</gene>
<organism evidence="2 3">
    <name type="scientific">Macrolepiota fuliginosa MF-IS2</name>
    <dbReference type="NCBI Taxonomy" id="1400762"/>
    <lineage>
        <taxon>Eukaryota</taxon>
        <taxon>Fungi</taxon>
        <taxon>Dikarya</taxon>
        <taxon>Basidiomycota</taxon>
        <taxon>Agaricomycotina</taxon>
        <taxon>Agaricomycetes</taxon>
        <taxon>Agaricomycetidae</taxon>
        <taxon>Agaricales</taxon>
        <taxon>Agaricineae</taxon>
        <taxon>Agaricaceae</taxon>
        <taxon>Macrolepiota</taxon>
    </lineage>
</organism>
<feature type="transmembrane region" description="Helical" evidence="1">
    <location>
        <begin position="35"/>
        <end position="54"/>
    </location>
</feature>
<evidence type="ECO:0000313" key="3">
    <source>
        <dbReference type="Proteomes" id="UP000807342"/>
    </source>
</evidence>
<evidence type="ECO:0000256" key="1">
    <source>
        <dbReference type="SAM" id="Phobius"/>
    </source>
</evidence>
<dbReference type="EMBL" id="MU151223">
    <property type="protein sequence ID" value="KAF9446926.1"/>
    <property type="molecule type" value="Genomic_DNA"/>
</dbReference>
<comment type="caution">
    <text evidence="2">The sequence shown here is derived from an EMBL/GenBank/DDBJ whole genome shotgun (WGS) entry which is preliminary data.</text>
</comment>
<accession>A0A9P5XCS3</accession>
<keyword evidence="1" id="KW-1133">Transmembrane helix</keyword>
<proteinExistence type="predicted"/>
<reference evidence="2" key="1">
    <citation type="submission" date="2020-11" db="EMBL/GenBank/DDBJ databases">
        <authorList>
            <consortium name="DOE Joint Genome Institute"/>
            <person name="Ahrendt S."/>
            <person name="Riley R."/>
            <person name="Andreopoulos W."/>
            <person name="Labutti K."/>
            <person name="Pangilinan J."/>
            <person name="Ruiz-Duenas F.J."/>
            <person name="Barrasa J.M."/>
            <person name="Sanchez-Garcia M."/>
            <person name="Camarero S."/>
            <person name="Miyauchi S."/>
            <person name="Serrano A."/>
            <person name="Linde D."/>
            <person name="Babiker R."/>
            <person name="Drula E."/>
            <person name="Ayuso-Fernandez I."/>
            <person name="Pacheco R."/>
            <person name="Padilla G."/>
            <person name="Ferreira P."/>
            <person name="Barriuso J."/>
            <person name="Kellner H."/>
            <person name="Castanera R."/>
            <person name="Alfaro M."/>
            <person name="Ramirez L."/>
            <person name="Pisabarro A.G."/>
            <person name="Kuo A."/>
            <person name="Tritt A."/>
            <person name="Lipzen A."/>
            <person name="He G."/>
            <person name="Yan M."/>
            <person name="Ng V."/>
            <person name="Cullen D."/>
            <person name="Martin F."/>
            <person name="Rosso M.-N."/>
            <person name="Henrissat B."/>
            <person name="Hibbett D."/>
            <person name="Martinez A.T."/>
            <person name="Grigoriev I.V."/>
        </authorList>
    </citation>
    <scope>NUCLEOTIDE SEQUENCE</scope>
    <source>
        <strain evidence="2">MF-IS2</strain>
    </source>
</reference>
<protein>
    <submittedName>
        <fullName evidence="2">Uncharacterized protein</fullName>
    </submittedName>
</protein>
<dbReference type="AlphaFoldDB" id="A0A9P5XCS3"/>
<dbReference type="Proteomes" id="UP000807342">
    <property type="component" value="Unassembled WGS sequence"/>
</dbReference>
<feature type="transmembrane region" description="Helical" evidence="1">
    <location>
        <begin position="61"/>
        <end position="80"/>
    </location>
</feature>
<keyword evidence="1" id="KW-0812">Transmembrane</keyword>
<keyword evidence="1" id="KW-0472">Membrane</keyword>
<evidence type="ECO:0000313" key="2">
    <source>
        <dbReference type="EMBL" id="KAF9446926.1"/>
    </source>
</evidence>
<sequence>MVREIYSLSQRGFAPVSIRMVMSLCSWVVERECILLFYTLAPFIFSHYLTLSVLRLRHRVSLIFLCFAAPFVFVLLDRLIDFTFRESVYSSTIIDRVVLQEPLK</sequence>
<name>A0A9P5XCS3_9AGAR</name>
<keyword evidence="3" id="KW-1185">Reference proteome</keyword>